<dbReference type="FunFam" id="2.60.40.340:FF:000002">
    <property type="entry name" value="Nuclear factor of activated T-cells 5, tonicity-responsive"/>
    <property type="match status" value="1"/>
</dbReference>
<evidence type="ECO:0000256" key="7">
    <source>
        <dbReference type="ARBA" id="ARBA00023015"/>
    </source>
</evidence>
<evidence type="ECO:0000256" key="13">
    <source>
        <dbReference type="ARBA" id="ARBA00035320"/>
    </source>
</evidence>
<dbReference type="Pfam" id="PF03946">
    <property type="entry name" value="Ribosomal_L11_N"/>
    <property type="match status" value="1"/>
</dbReference>
<reference evidence="17" key="1">
    <citation type="submission" date="2020-11" db="EMBL/GenBank/DDBJ databases">
        <authorList>
            <person name="Tran Van P."/>
        </authorList>
    </citation>
    <scope>NUCLEOTIDE SEQUENCE</scope>
</reference>
<dbReference type="GO" id="GO:0003735">
    <property type="term" value="F:structural constituent of ribosome"/>
    <property type="evidence" value="ECO:0007669"/>
    <property type="project" value="InterPro"/>
</dbReference>
<evidence type="ECO:0000256" key="9">
    <source>
        <dbReference type="ARBA" id="ARBA00023163"/>
    </source>
</evidence>
<name>A0A7R9BT51_9CRUS</name>
<sequence length="846" mass="92132">MQQHDYCLTVDQESRQDVLGTIDDANYAWALGNSSGQCGDSPEQTSGVASSDGSCSDGSNSSYSYTTCNSPPGRIRPANNFMAAGKGSARRAKKKMVMIANPLSESYVSKSKFTNAELRIINQPESQHRARYLTEGSRGAVKDRKGDGFPVVQLRGYSKPTTLQVFIGTDQGKVGPHMFYQACRVAGKNSTPCGETKIGGTVVLELTMEPSKEMTVSCDCVGILKERNVDVEQRFPDQASTSTKKRSTKCRLVFRAKLEHSGGFSEILQTVSQPISCTQPPGVPEILKKSLSSCSMEGGVELIILGKNFSKEAKVIFKTPGPEDDDSWEVEVSPQKEFLHQLHLLCIVPPFKDLDLKKKVEVELTIKCGGQSSDPHPFYFTPVLPSLESLKDSLPDEIIVGVTHQTSVDDISNHWDSEMKPLMCVNRVYENDSPREDISVHLEGDQKFFLTDVGTANHLMHDPEQGCFHENGNAISMQLQECSFTQFPAGQRPEGELMEVVSLVQPTAVPSESIVELSSGCQSSAPLCHIEYISPQLTLTENNDLDEQMCGMISEQPVALGSVRRFSDASSSTPCHKVILLSSDTVHVPPVFMTAGDAPVAVPSQLDILKDAEQLFTELAGHSGENGKDELPMLLASEVQFHAPTKCDAVCNPGTGVQTGNEIFRTGRLFRALFARLSEFIMPPKIDPTEVKIVYLRATGGEVGATATLAPKIGPLGLSPKKVGEDIAKATQEWKGLRITVKLTIQNRQAAVSIVPSASSLILRALKEPPRDRKKVKNIKHSGNLNLDDIIAIAREMRSRSMARKLSGTCKEILGTCQSVGCTIEGKPPHDVIDEINAGELDIPEE</sequence>
<evidence type="ECO:0000256" key="12">
    <source>
        <dbReference type="ARBA" id="ARBA00035203"/>
    </source>
</evidence>
<dbReference type="InterPro" id="IPR014756">
    <property type="entry name" value="Ig_E-set"/>
</dbReference>
<proteinExistence type="inferred from homology"/>
<dbReference type="InterPro" id="IPR020785">
    <property type="entry name" value="Ribosomal_uL11_CS"/>
</dbReference>
<dbReference type="PANTHER" id="PTHR12533:SF7">
    <property type="entry name" value="NFAT NUCLEAR FACTOR, ISOFORM B"/>
    <property type="match status" value="1"/>
</dbReference>
<dbReference type="GO" id="GO:0005634">
    <property type="term" value="C:nucleus"/>
    <property type="evidence" value="ECO:0007669"/>
    <property type="project" value="UniProtKB-SubCell"/>
</dbReference>
<dbReference type="EMBL" id="CAJPEX010001765">
    <property type="protein sequence ID" value="CAG0919881.1"/>
    <property type="molecule type" value="Genomic_DNA"/>
</dbReference>
<evidence type="ECO:0000256" key="15">
    <source>
        <dbReference type="SAM" id="MobiDB-lite"/>
    </source>
</evidence>
<evidence type="ECO:0000256" key="8">
    <source>
        <dbReference type="ARBA" id="ARBA00023125"/>
    </source>
</evidence>
<dbReference type="Gene3D" id="2.60.40.10">
    <property type="entry name" value="Immunoglobulins"/>
    <property type="match status" value="1"/>
</dbReference>
<dbReference type="InterPro" id="IPR002909">
    <property type="entry name" value="IPT_dom"/>
</dbReference>
<dbReference type="HAMAP" id="MF_00736">
    <property type="entry name" value="Ribosomal_uL11"/>
    <property type="match status" value="1"/>
</dbReference>
<dbReference type="SMART" id="SM00429">
    <property type="entry name" value="IPT"/>
    <property type="match status" value="1"/>
</dbReference>
<dbReference type="SUPFAM" id="SSF46906">
    <property type="entry name" value="Ribosomal protein L11, C-terminal domain"/>
    <property type="match status" value="1"/>
</dbReference>
<feature type="compositionally biased region" description="Polar residues" evidence="15">
    <location>
        <begin position="35"/>
        <end position="45"/>
    </location>
</feature>
<feature type="region of interest" description="Disordered" evidence="15">
    <location>
        <begin position="35"/>
        <end position="71"/>
    </location>
</feature>
<dbReference type="SUPFAM" id="SSF81296">
    <property type="entry name" value="E set domains"/>
    <property type="match status" value="1"/>
</dbReference>
<evidence type="ECO:0000259" key="16">
    <source>
        <dbReference type="PROSITE" id="PS50254"/>
    </source>
</evidence>
<organism evidence="17">
    <name type="scientific">Notodromas monacha</name>
    <dbReference type="NCBI Taxonomy" id="399045"/>
    <lineage>
        <taxon>Eukaryota</taxon>
        <taxon>Metazoa</taxon>
        <taxon>Ecdysozoa</taxon>
        <taxon>Arthropoda</taxon>
        <taxon>Crustacea</taxon>
        <taxon>Oligostraca</taxon>
        <taxon>Ostracoda</taxon>
        <taxon>Podocopa</taxon>
        <taxon>Podocopida</taxon>
        <taxon>Cypridocopina</taxon>
        <taxon>Cypridoidea</taxon>
        <taxon>Cyprididae</taxon>
        <taxon>Notodromas</taxon>
    </lineage>
</organism>
<keyword evidence="8" id="KW-0238">DNA-binding</keyword>
<dbReference type="Pfam" id="PF00554">
    <property type="entry name" value="RHD_DNA_bind"/>
    <property type="match status" value="1"/>
</dbReference>
<dbReference type="GO" id="GO:0000981">
    <property type="term" value="F:DNA-binding transcription factor activity, RNA polymerase II-specific"/>
    <property type="evidence" value="ECO:0007669"/>
    <property type="project" value="TreeGrafter"/>
</dbReference>
<evidence type="ECO:0000256" key="5">
    <source>
        <dbReference type="ARBA" id="ARBA00022553"/>
    </source>
</evidence>
<comment type="subcellular location">
    <subcellularLocation>
        <location evidence="2">Cytoplasm</location>
    </subcellularLocation>
    <subcellularLocation>
        <location evidence="1">Nucleus</location>
    </subcellularLocation>
</comment>
<keyword evidence="10" id="KW-0539">Nucleus</keyword>
<dbReference type="Pfam" id="PF16179">
    <property type="entry name" value="RHD_dimer"/>
    <property type="match status" value="1"/>
</dbReference>
<dbReference type="CDD" id="cd00349">
    <property type="entry name" value="Ribosomal_L11"/>
    <property type="match status" value="1"/>
</dbReference>
<dbReference type="InterPro" id="IPR036796">
    <property type="entry name" value="Ribosomal_uL11_N_sf"/>
</dbReference>
<dbReference type="GO" id="GO:1990904">
    <property type="term" value="C:ribonucleoprotein complex"/>
    <property type="evidence" value="ECO:0007669"/>
    <property type="project" value="UniProtKB-KW"/>
</dbReference>
<dbReference type="FunFam" id="3.30.1550.10:FF:000002">
    <property type="entry name" value="60S ribosomal protein L12"/>
    <property type="match status" value="1"/>
</dbReference>
<feature type="domain" description="RHD" evidence="16">
    <location>
        <begin position="117"/>
        <end position="282"/>
    </location>
</feature>
<evidence type="ECO:0000256" key="4">
    <source>
        <dbReference type="ARBA" id="ARBA00022490"/>
    </source>
</evidence>
<evidence type="ECO:0000256" key="2">
    <source>
        <dbReference type="ARBA" id="ARBA00004496"/>
    </source>
</evidence>
<evidence type="ECO:0000313" key="18">
    <source>
        <dbReference type="Proteomes" id="UP000678499"/>
    </source>
</evidence>
<dbReference type="InterPro" id="IPR000911">
    <property type="entry name" value="Ribosomal_uL11"/>
</dbReference>
<dbReference type="SUPFAM" id="SSF54747">
    <property type="entry name" value="Ribosomal L11/L12e N-terminal domain"/>
    <property type="match status" value="1"/>
</dbReference>
<dbReference type="InterPro" id="IPR013783">
    <property type="entry name" value="Ig-like_fold"/>
</dbReference>
<dbReference type="Proteomes" id="UP000678499">
    <property type="component" value="Unassembled WGS sequence"/>
</dbReference>
<dbReference type="Gene3D" id="2.60.40.340">
    <property type="entry name" value="Rel homology domain (RHD), DNA-binding domain"/>
    <property type="match status" value="1"/>
</dbReference>
<dbReference type="GO" id="GO:0005667">
    <property type="term" value="C:transcription regulator complex"/>
    <property type="evidence" value="ECO:0007669"/>
    <property type="project" value="TreeGrafter"/>
</dbReference>
<dbReference type="PROSITE" id="PS50254">
    <property type="entry name" value="REL_2"/>
    <property type="match status" value="1"/>
</dbReference>
<keyword evidence="7" id="KW-0805">Transcription regulation</keyword>
<protein>
    <recommendedName>
        <fullName evidence="12">Large ribosomal subunit protein uL11</fullName>
    </recommendedName>
    <alternativeName>
        <fullName evidence="13">60S ribosomal protein L12</fullName>
    </alternativeName>
</protein>
<comment type="similarity">
    <text evidence="3 14">Belongs to the universal ribosomal protein uL11 family.</text>
</comment>
<dbReference type="FunFam" id="1.10.10.250:FF:000002">
    <property type="entry name" value="60S ribosomal protein L12"/>
    <property type="match status" value="1"/>
</dbReference>
<keyword evidence="11 14" id="KW-0687">Ribonucleoprotein</keyword>
<keyword evidence="5" id="KW-0597">Phosphoprotein</keyword>
<dbReference type="GO" id="GO:0000978">
    <property type="term" value="F:RNA polymerase II cis-regulatory region sequence-specific DNA binding"/>
    <property type="evidence" value="ECO:0007669"/>
    <property type="project" value="TreeGrafter"/>
</dbReference>
<dbReference type="InterPro" id="IPR020783">
    <property type="entry name" value="Ribosomal_uL11_C"/>
</dbReference>
<dbReference type="GO" id="GO:0006412">
    <property type="term" value="P:translation"/>
    <property type="evidence" value="ECO:0007669"/>
    <property type="project" value="InterPro"/>
</dbReference>
<dbReference type="Gene3D" id="1.10.10.250">
    <property type="entry name" value="Ribosomal protein L11, C-terminal domain"/>
    <property type="match status" value="1"/>
</dbReference>
<dbReference type="GO" id="GO:0005840">
    <property type="term" value="C:ribosome"/>
    <property type="evidence" value="ECO:0007669"/>
    <property type="project" value="UniProtKB-KW"/>
</dbReference>
<keyword evidence="9" id="KW-0804">Transcription</keyword>
<dbReference type="InterPro" id="IPR020784">
    <property type="entry name" value="Ribosomal_uL11_N"/>
</dbReference>
<evidence type="ECO:0000256" key="1">
    <source>
        <dbReference type="ARBA" id="ARBA00004123"/>
    </source>
</evidence>
<evidence type="ECO:0000256" key="6">
    <source>
        <dbReference type="ARBA" id="ARBA00022980"/>
    </source>
</evidence>
<dbReference type="InterPro" id="IPR037059">
    <property type="entry name" value="RHD_DNA_bind_dom_sf"/>
</dbReference>
<dbReference type="Gene3D" id="3.30.1550.10">
    <property type="entry name" value="Ribosomal protein L11/L12, N-terminal domain"/>
    <property type="match status" value="1"/>
</dbReference>
<keyword evidence="4" id="KW-0963">Cytoplasm</keyword>
<keyword evidence="18" id="KW-1185">Reference proteome</keyword>
<evidence type="ECO:0000256" key="11">
    <source>
        <dbReference type="ARBA" id="ARBA00023274"/>
    </source>
</evidence>
<dbReference type="PROSITE" id="PS00359">
    <property type="entry name" value="RIBOSOMAL_L11"/>
    <property type="match status" value="1"/>
</dbReference>
<dbReference type="SUPFAM" id="SSF49417">
    <property type="entry name" value="p53-like transcription factors"/>
    <property type="match status" value="1"/>
</dbReference>
<dbReference type="Pfam" id="PF00298">
    <property type="entry name" value="Ribosomal_L11"/>
    <property type="match status" value="1"/>
</dbReference>
<accession>A0A7R9BT51</accession>
<dbReference type="InterPro" id="IPR011539">
    <property type="entry name" value="RHD_DNA_bind_dom"/>
</dbReference>
<evidence type="ECO:0000256" key="10">
    <source>
        <dbReference type="ARBA" id="ARBA00023242"/>
    </source>
</evidence>
<keyword evidence="6 14" id="KW-0689">Ribosomal protein</keyword>
<dbReference type="InterPro" id="IPR036769">
    <property type="entry name" value="Ribosomal_uL11_C_sf"/>
</dbReference>
<evidence type="ECO:0000313" key="17">
    <source>
        <dbReference type="EMBL" id="CAD7279729.1"/>
    </source>
</evidence>
<gene>
    <name evidence="17" type="ORF">NMOB1V02_LOCUS7397</name>
</gene>
<dbReference type="PANTHER" id="PTHR12533">
    <property type="entry name" value="NFAT"/>
    <property type="match status" value="1"/>
</dbReference>
<dbReference type="InterPro" id="IPR008967">
    <property type="entry name" value="p53-like_TF_DNA-bd_sf"/>
</dbReference>
<dbReference type="AlphaFoldDB" id="A0A7R9BT51"/>
<dbReference type="InterPro" id="IPR032397">
    <property type="entry name" value="RHD_dimer"/>
</dbReference>
<dbReference type="OrthoDB" id="5346094at2759"/>
<dbReference type="GO" id="GO:0005737">
    <property type="term" value="C:cytoplasm"/>
    <property type="evidence" value="ECO:0007669"/>
    <property type="project" value="UniProtKB-SubCell"/>
</dbReference>
<feature type="compositionally biased region" description="Low complexity" evidence="15">
    <location>
        <begin position="46"/>
        <end position="71"/>
    </location>
</feature>
<dbReference type="EMBL" id="OA883802">
    <property type="protein sequence ID" value="CAD7279729.1"/>
    <property type="molecule type" value="Genomic_DNA"/>
</dbReference>
<evidence type="ECO:0000256" key="3">
    <source>
        <dbReference type="ARBA" id="ARBA00010537"/>
    </source>
</evidence>
<evidence type="ECO:0000256" key="14">
    <source>
        <dbReference type="RuleBase" id="RU003978"/>
    </source>
</evidence>
<dbReference type="SMART" id="SM00649">
    <property type="entry name" value="RL11"/>
    <property type="match status" value="1"/>
</dbReference>
<dbReference type="InterPro" id="IPR008366">
    <property type="entry name" value="NFAT"/>
</dbReference>